<evidence type="ECO:0000313" key="1">
    <source>
        <dbReference type="EMBL" id="MCI97496.1"/>
    </source>
</evidence>
<evidence type="ECO:0000313" key="2">
    <source>
        <dbReference type="Proteomes" id="UP000265520"/>
    </source>
</evidence>
<comment type="caution">
    <text evidence="1">The sequence shown here is derived from an EMBL/GenBank/DDBJ whole genome shotgun (WGS) entry which is preliminary data.</text>
</comment>
<dbReference type="Proteomes" id="UP000265520">
    <property type="component" value="Unassembled WGS sequence"/>
</dbReference>
<reference evidence="1 2" key="1">
    <citation type="journal article" date="2018" name="Front. Plant Sci.">
        <title>Red Clover (Trifolium pratense) and Zigzag Clover (T. medium) - A Picture of Genomic Similarities and Differences.</title>
        <authorList>
            <person name="Dluhosova J."/>
            <person name="Istvanek J."/>
            <person name="Nedelnik J."/>
            <person name="Repkova J."/>
        </authorList>
    </citation>
    <scope>NUCLEOTIDE SEQUENCE [LARGE SCALE GENOMIC DNA]</scope>
    <source>
        <strain evidence="2">cv. 10/8</strain>
        <tissue evidence="1">Leaf</tissue>
    </source>
</reference>
<organism evidence="1 2">
    <name type="scientific">Trifolium medium</name>
    <dbReference type="NCBI Taxonomy" id="97028"/>
    <lineage>
        <taxon>Eukaryota</taxon>
        <taxon>Viridiplantae</taxon>
        <taxon>Streptophyta</taxon>
        <taxon>Embryophyta</taxon>
        <taxon>Tracheophyta</taxon>
        <taxon>Spermatophyta</taxon>
        <taxon>Magnoliopsida</taxon>
        <taxon>eudicotyledons</taxon>
        <taxon>Gunneridae</taxon>
        <taxon>Pentapetalae</taxon>
        <taxon>rosids</taxon>
        <taxon>fabids</taxon>
        <taxon>Fabales</taxon>
        <taxon>Fabaceae</taxon>
        <taxon>Papilionoideae</taxon>
        <taxon>50 kb inversion clade</taxon>
        <taxon>NPAAA clade</taxon>
        <taxon>Hologalegina</taxon>
        <taxon>IRL clade</taxon>
        <taxon>Trifolieae</taxon>
        <taxon>Trifolium</taxon>
    </lineage>
</organism>
<name>A0A392WB89_9FABA</name>
<dbReference type="EMBL" id="LXQA011445281">
    <property type="protein sequence ID" value="MCI97496.1"/>
    <property type="molecule type" value="Genomic_DNA"/>
</dbReference>
<dbReference type="AlphaFoldDB" id="A0A392WB89"/>
<proteinExistence type="predicted"/>
<feature type="non-terminal residue" evidence="1">
    <location>
        <position position="1"/>
    </location>
</feature>
<sequence length="52" mass="5720">HQYSDYELGMAATLYEQHYRATTLFSPTDDYCSGLQSSGSDFVILSAVPPAD</sequence>
<protein>
    <submittedName>
        <fullName evidence="1">Uncharacterized protein</fullName>
    </submittedName>
</protein>
<keyword evidence="2" id="KW-1185">Reference proteome</keyword>
<accession>A0A392WB89</accession>